<dbReference type="InterPro" id="IPR036373">
    <property type="entry name" value="Ribosomal_bL17_sf"/>
</dbReference>
<comment type="similarity">
    <text evidence="1">Belongs to the bacterial ribosomal protein bL17 family.</text>
</comment>
<dbReference type="GO" id="GO:0006412">
    <property type="term" value="P:translation"/>
    <property type="evidence" value="ECO:0007669"/>
    <property type="project" value="InterPro"/>
</dbReference>
<feature type="compositionally biased region" description="Basic and acidic residues" evidence="5">
    <location>
        <begin position="141"/>
        <end position="156"/>
    </location>
</feature>
<protein>
    <recommendedName>
        <fullName evidence="4">50S ribosomal protein L17</fullName>
    </recommendedName>
</protein>
<evidence type="ECO:0000256" key="4">
    <source>
        <dbReference type="ARBA" id="ARBA00035494"/>
    </source>
</evidence>
<keyword evidence="3" id="KW-0687">Ribonucleoprotein</keyword>
<comment type="caution">
    <text evidence="6">The sequence shown here is derived from an EMBL/GenBank/DDBJ whole genome shotgun (WGS) entry which is preliminary data.</text>
</comment>
<dbReference type="SUPFAM" id="SSF64263">
    <property type="entry name" value="Prokaryotic ribosomal protein L17"/>
    <property type="match status" value="1"/>
</dbReference>
<dbReference type="AlphaFoldDB" id="A0A1F7IXZ7"/>
<dbReference type="PANTHER" id="PTHR14413">
    <property type="entry name" value="RIBOSOMAL PROTEIN L17"/>
    <property type="match status" value="1"/>
</dbReference>
<dbReference type="Proteomes" id="UP000177141">
    <property type="component" value="Unassembled WGS sequence"/>
</dbReference>
<organism evidence="6 7">
    <name type="scientific">Candidatus Roizmanbacteria bacterium RIFCSPLOWO2_01_FULL_38_12</name>
    <dbReference type="NCBI Taxonomy" id="1802061"/>
    <lineage>
        <taxon>Bacteria</taxon>
        <taxon>Candidatus Roizmaniibacteriota</taxon>
    </lineage>
</organism>
<evidence type="ECO:0000256" key="2">
    <source>
        <dbReference type="ARBA" id="ARBA00022980"/>
    </source>
</evidence>
<name>A0A1F7IXZ7_9BACT</name>
<proteinExistence type="inferred from homology"/>
<dbReference type="STRING" id="1802061.A3A93_02180"/>
<feature type="region of interest" description="Disordered" evidence="5">
    <location>
        <begin position="125"/>
        <end position="169"/>
    </location>
</feature>
<dbReference type="GO" id="GO:0003735">
    <property type="term" value="F:structural constituent of ribosome"/>
    <property type="evidence" value="ECO:0007669"/>
    <property type="project" value="InterPro"/>
</dbReference>
<dbReference type="InterPro" id="IPR000456">
    <property type="entry name" value="Ribosomal_bL17"/>
</dbReference>
<evidence type="ECO:0000256" key="3">
    <source>
        <dbReference type="ARBA" id="ARBA00023274"/>
    </source>
</evidence>
<dbReference type="Pfam" id="PF01196">
    <property type="entry name" value="Ribosomal_L17"/>
    <property type="match status" value="1"/>
</dbReference>
<evidence type="ECO:0000256" key="5">
    <source>
        <dbReference type="SAM" id="MobiDB-lite"/>
    </source>
</evidence>
<gene>
    <name evidence="6" type="ORF">A3A93_02180</name>
</gene>
<evidence type="ECO:0000313" key="7">
    <source>
        <dbReference type="Proteomes" id="UP000177141"/>
    </source>
</evidence>
<sequence>MRHRVKNTKFRQGVDANRMMFRKMMLNFLQNAKLTTTHARAKALKSHLERVISKSREKTESNKNYLLQFFPKQIVSEIMFKQVGPAFAKIAGGYVRVIRLNSRVTDGAQISRVEWAHPIVVEWEKSSSASATGGSASGGKATKDKEEKPQAVENKKSKAKTKKTKEEKI</sequence>
<evidence type="ECO:0000256" key="1">
    <source>
        <dbReference type="ARBA" id="ARBA00008777"/>
    </source>
</evidence>
<dbReference type="GO" id="GO:0022625">
    <property type="term" value="C:cytosolic large ribosomal subunit"/>
    <property type="evidence" value="ECO:0007669"/>
    <property type="project" value="TreeGrafter"/>
</dbReference>
<dbReference type="Gene3D" id="3.90.1030.10">
    <property type="entry name" value="Ribosomal protein L17"/>
    <property type="match status" value="1"/>
</dbReference>
<feature type="compositionally biased region" description="Low complexity" evidence="5">
    <location>
        <begin position="126"/>
        <end position="140"/>
    </location>
</feature>
<evidence type="ECO:0000313" key="6">
    <source>
        <dbReference type="EMBL" id="OGK48256.1"/>
    </source>
</evidence>
<accession>A0A1F7IXZ7</accession>
<dbReference type="EMBL" id="MGAL01000018">
    <property type="protein sequence ID" value="OGK48256.1"/>
    <property type="molecule type" value="Genomic_DNA"/>
</dbReference>
<dbReference type="PANTHER" id="PTHR14413:SF16">
    <property type="entry name" value="LARGE RIBOSOMAL SUBUNIT PROTEIN BL17M"/>
    <property type="match status" value="1"/>
</dbReference>
<reference evidence="6 7" key="1">
    <citation type="journal article" date="2016" name="Nat. Commun.">
        <title>Thousands of microbial genomes shed light on interconnected biogeochemical processes in an aquifer system.</title>
        <authorList>
            <person name="Anantharaman K."/>
            <person name="Brown C.T."/>
            <person name="Hug L.A."/>
            <person name="Sharon I."/>
            <person name="Castelle C.J."/>
            <person name="Probst A.J."/>
            <person name="Thomas B.C."/>
            <person name="Singh A."/>
            <person name="Wilkins M.J."/>
            <person name="Karaoz U."/>
            <person name="Brodie E.L."/>
            <person name="Williams K.H."/>
            <person name="Hubbard S.S."/>
            <person name="Banfield J.F."/>
        </authorList>
    </citation>
    <scope>NUCLEOTIDE SEQUENCE [LARGE SCALE GENOMIC DNA]</scope>
</reference>
<keyword evidence="2" id="KW-0689">Ribosomal protein</keyword>